<dbReference type="Proteomes" id="UP000091956">
    <property type="component" value="Unassembled WGS sequence"/>
</dbReference>
<dbReference type="AlphaFoldDB" id="A0A1B8GGQ5"/>
<dbReference type="GO" id="GO:0016846">
    <property type="term" value="F:carbon-sulfur lyase activity"/>
    <property type="evidence" value="ECO:0007669"/>
    <property type="project" value="InterPro"/>
</dbReference>
<evidence type="ECO:0000256" key="1">
    <source>
        <dbReference type="ARBA" id="ARBA00005495"/>
    </source>
</evidence>
<comment type="similarity">
    <text evidence="1">Belongs to the Gfa family.</text>
</comment>
<organism evidence="6 7">
    <name type="scientific">Pseudogymnoascus verrucosus</name>
    <dbReference type="NCBI Taxonomy" id="342668"/>
    <lineage>
        <taxon>Eukaryota</taxon>
        <taxon>Fungi</taxon>
        <taxon>Dikarya</taxon>
        <taxon>Ascomycota</taxon>
        <taxon>Pezizomycotina</taxon>
        <taxon>Leotiomycetes</taxon>
        <taxon>Thelebolales</taxon>
        <taxon>Thelebolaceae</taxon>
        <taxon>Pseudogymnoascus</taxon>
    </lineage>
</organism>
<gene>
    <name evidence="6" type="ORF">VE01_07538</name>
</gene>
<dbReference type="GO" id="GO:0046872">
    <property type="term" value="F:metal ion binding"/>
    <property type="evidence" value="ECO:0007669"/>
    <property type="project" value="UniProtKB-KW"/>
</dbReference>
<evidence type="ECO:0000256" key="3">
    <source>
        <dbReference type="ARBA" id="ARBA00022833"/>
    </source>
</evidence>
<dbReference type="PROSITE" id="PS51891">
    <property type="entry name" value="CENP_V_GFA"/>
    <property type="match status" value="1"/>
</dbReference>
<dbReference type="STRING" id="342668.A0A1B8GGQ5"/>
<protein>
    <recommendedName>
        <fullName evidence="5">CENP-V/GFA domain-containing protein</fullName>
    </recommendedName>
</protein>
<dbReference type="Pfam" id="PF04828">
    <property type="entry name" value="GFA"/>
    <property type="match status" value="1"/>
</dbReference>
<dbReference type="GeneID" id="28840924"/>
<dbReference type="Gene3D" id="3.90.1590.10">
    <property type="entry name" value="glutathione-dependent formaldehyde- activating enzyme (gfa)"/>
    <property type="match status" value="1"/>
</dbReference>
<keyword evidence="7" id="KW-1185">Reference proteome</keyword>
<reference evidence="6 7" key="1">
    <citation type="submission" date="2016-03" db="EMBL/GenBank/DDBJ databases">
        <title>Comparative genomics of Pseudogymnoascus destructans, the fungus causing white-nose syndrome of bats.</title>
        <authorList>
            <person name="Palmer J.M."/>
            <person name="Drees K.P."/>
            <person name="Foster J.T."/>
            <person name="Lindner D.L."/>
        </authorList>
    </citation>
    <scope>NUCLEOTIDE SEQUENCE [LARGE SCALE GENOMIC DNA]</scope>
    <source>
        <strain evidence="6 7">UAMH 10579</strain>
    </source>
</reference>
<dbReference type="InterPro" id="IPR006913">
    <property type="entry name" value="CENP-V/GFA"/>
</dbReference>
<keyword evidence="4" id="KW-0456">Lyase</keyword>
<evidence type="ECO:0000313" key="7">
    <source>
        <dbReference type="Proteomes" id="UP000091956"/>
    </source>
</evidence>
<sequence length="144" mass="15480">MAATYTGSCKCSAIKIEMQGEPDIIGLCHCNNCRKSTGSAYSTNAIFQKSAFTIVSGEAKVFEAKGGSGNPAYVNFCSNCGSTMWTLTPMRTEIVVVKMGVLDGDAFEKLTPKVESFTSRRPSWVNCVDGATQFENGFPKPPPQ</sequence>
<dbReference type="SUPFAM" id="SSF51316">
    <property type="entry name" value="Mss4-like"/>
    <property type="match status" value="1"/>
</dbReference>
<dbReference type="RefSeq" id="XP_059319554.1">
    <property type="nucleotide sequence ID" value="XM_059463888.1"/>
</dbReference>
<evidence type="ECO:0000259" key="5">
    <source>
        <dbReference type="PROSITE" id="PS51891"/>
    </source>
</evidence>
<keyword evidence="3" id="KW-0862">Zinc</keyword>
<evidence type="ECO:0000313" key="6">
    <source>
        <dbReference type="EMBL" id="OBT95000.2"/>
    </source>
</evidence>
<accession>A0A1B8GGQ5</accession>
<dbReference type="InterPro" id="IPR011057">
    <property type="entry name" value="Mss4-like_sf"/>
</dbReference>
<dbReference type="EMBL" id="KV460239">
    <property type="protein sequence ID" value="OBT95000.2"/>
    <property type="molecule type" value="Genomic_DNA"/>
</dbReference>
<feature type="domain" description="CENP-V/GFA" evidence="5">
    <location>
        <begin position="5"/>
        <end position="118"/>
    </location>
</feature>
<dbReference type="PANTHER" id="PTHR33337">
    <property type="entry name" value="GFA DOMAIN-CONTAINING PROTEIN"/>
    <property type="match status" value="1"/>
</dbReference>
<dbReference type="PANTHER" id="PTHR33337:SF40">
    <property type="entry name" value="CENP-V_GFA DOMAIN-CONTAINING PROTEIN-RELATED"/>
    <property type="match status" value="1"/>
</dbReference>
<evidence type="ECO:0000256" key="2">
    <source>
        <dbReference type="ARBA" id="ARBA00022723"/>
    </source>
</evidence>
<name>A0A1B8GGQ5_9PEZI</name>
<reference evidence="7" key="2">
    <citation type="journal article" date="2018" name="Nat. Commun.">
        <title>Extreme sensitivity to ultraviolet light in the fungal pathogen causing white-nose syndrome of bats.</title>
        <authorList>
            <person name="Palmer J.M."/>
            <person name="Drees K.P."/>
            <person name="Foster J.T."/>
            <person name="Lindner D.L."/>
        </authorList>
    </citation>
    <scope>NUCLEOTIDE SEQUENCE [LARGE SCALE GENOMIC DNA]</scope>
    <source>
        <strain evidence="7">UAMH 10579</strain>
    </source>
</reference>
<keyword evidence="2" id="KW-0479">Metal-binding</keyword>
<proteinExistence type="inferred from homology"/>
<evidence type="ECO:0000256" key="4">
    <source>
        <dbReference type="ARBA" id="ARBA00023239"/>
    </source>
</evidence>